<gene>
    <name evidence="1" type="ORF">HG66A1_25420</name>
</gene>
<dbReference type="SUPFAM" id="SSF52172">
    <property type="entry name" value="CheY-like"/>
    <property type="match status" value="1"/>
</dbReference>
<organism evidence="1 2">
    <name type="scientific">Gimesia chilikensis</name>
    <dbReference type="NCBI Taxonomy" id="2605989"/>
    <lineage>
        <taxon>Bacteria</taxon>
        <taxon>Pseudomonadati</taxon>
        <taxon>Planctomycetota</taxon>
        <taxon>Planctomycetia</taxon>
        <taxon>Planctomycetales</taxon>
        <taxon>Planctomycetaceae</taxon>
        <taxon>Gimesia</taxon>
    </lineage>
</organism>
<accession>A0A517PN12</accession>
<sequence>MQQSDAQRECVLILGNSQTEEMQGVMHSLQEVFDEAELVCVPRLSELKTESIQPELVVICQNWPDEFSGRTLTELVRRFPVSRFLCCYGVWCEADGRTRNFWPVSIRVPARAAKFRIRQEAEIIRGTAPAYPLTAGRDEIFHYQAASESDTGGDCLQGKRVGVISRDPVYRRMLEALVQSRGALIASAARRALADLWLYDLDPWDVVQSRLMLLGEHPVCIGMMGLAHPETITAARLLGVDAVVCKVAPEQELFQTISRTLQQATIPRADC</sequence>
<dbReference type="Proteomes" id="UP000320421">
    <property type="component" value="Chromosome"/>
</dbReference>
<dbReference type="OrthoDB" id="210914at2"/>
<protein>
    <submittedName>
        <fullName evidence="1">Uncharacterized protein</fullName>
    </submittedName>
</protein>
<reference evidence="1 2" key="1">
    <citation type="submission" date="2019-02" db="EMBL/GenBank/DDBJ databases">
        <title>Deep-cultivation of Planctomycetes and their phenomic and genomic characterization uncovers novel biology.</title>
        <authorList>
            <person name="Wiegand S."/>
            <person name="Jogler M."/>
            <person name="Boedeker C."/>
            <person name="Pinto D."/>
            <person name="Vollmers J."/>
            <person name="Rivas-Marin E."/>
            <person name="Kohn T."/>
            <person name="Peeters S.H."/>
            <person name="Heuer A."/>
            <person name="Rast P."/>
            <person name="Oberbeckmann S."/>
            <person name="Bunk B."/>
            <person name="Jeske O."/>
            <person name="Meyerdierks A."/>
            <person name="Storesund J.E."/>
            <person name="Kallscheuer N."/>
            <person name="Luecker S."/>
            <person name="Lage O.M."/>
            <person name="Pohl T."/>
            <person name="Merkel B.J."/>
            <person name="Hornburger P."/>
            <person name="Mueller R.-W."/>
            <person name="Bruemmer F."/>
            <person name="Labrenz M."/>
            <person name="Spormann A.M."/>
            <person name="Op den Camp H."/>
            <person name="Overmann J."/>
            <person name="Amann R."/>
            <person name="Jetten M.S.M."/>
            <person name="Mascher T."/>
            <person name="Medema M.H."/>
            <person name="Devos D.P."/>
            <person name="Kaster A.-K."/>
            <person name="Ovreas L."/>
            <person name="Rohde M."/>
            <person name="Galperin M.Y."/>
            <person name="Jogler C."/>
        </authorList>
    </citation>
    <scope>NUCLEOTIDE SEQUENCE [LARGE SCALE GENOMIC DNA]</scope>
    <source>
        <strain evidence="1 2">HG66A1</strain>
    </source>
</reference>
<proteinExistence type="predicted"/>
<keyword evidence="2" id="KW-1185">Reference proteome</keyword>
<dbReference type="InterPro" id="IPR011006">
    <property type="entry name" value="CheY-like_superfamily"/>
</dbReference>
<evidence type="ECO:0000313" key="1">
    <source>
        <dbReference type="EMBL" id="QDT20753.1"/>
    </source>
</evidence>
<dbReference type="EMBL" id="CP036266">
    <property type="protein sequence ID" value="QDT20753.1"/>
    <property type="molecule type" value="Genomic_DNA"/>
</dbReference>
<dbReference type="AlphaFoldDB" id="A0A517PN12"/>
<name>A0A517PN12_9PLAN</name>
<dbReference type="RefSeq" id="WP_145184016.1">
    <property type="nucleotide sequence ID" value="NZ_CP036266.1"/>
</dbReference>
<evidence type="ECO:0000313" key="2">
    <source>
        <dbReference type="Proteomes" id="UP000320421"/>
    </source>
</evidence>